<dbReference type="GO" id="GO:0016279">
    <property type="term" value="F:protein-lysine N-methyltransferase activity"/>
    <property type="evidence" value="ECO:0007669"/>
    <property type="project" value="UniProtKB-UniRule"/>
</dbReference>
<organism evidence="6 7">
    <name type="scientific">Saitozyma podzolica</name>
    <dbReference type="NCBI Taxonomy" id="1890683"/>
    <lineage>
        <taxon>Eukaryota</taxon>
        <taxon>Fungi</taxon>
        <taxon>Dikarya</taxon>
        <taxon>Basidiomycota</taxon>
        <taxon>Agaricomycotina</taxon>
        <taxon>Tremellomycetes</taxon>
        <taxon>Tremellales</taxon>
        <taxon>Trimorphomycetaceae</taxon>
        <taxon>Saitozyma</taxon>
    </lineage>
</organism>
<comment type="caution">
    <text evidence="6">The sequence shown here is derived from an EMBL/GenBank/DDBJ whole genome shotgun (WGS) entry which is preliminary data.</text>
</comment>
<feature type="compositionally biased region" description="Basic and acidic residues" evidence="5">
    <location>
        <begin position="600"/>
        <end position="614"/>
    </location>
</feature>
<evidence type="ECO:0000256" key="5">
    <source>
        <dbReference type="SAM" id="MobiDB-lite"/>
    </source>
</evidence>
<accession>A0A427XV52</accession>
<evidence type="ECO:0000256" key="4">
    <source>
        <dbReference type="HAMAP-Rule" id="MF_03188"/>
    </source>
</evidence>
<evidence type="ECO:0000313" key="7">
    <source>
        <dbReference type="Proteomes" id="UP000279259"/>
    </source>
</evidence>
<dbReference type="InterPro" id="IPR029063">
    <property type="entry name" value="SAM-dependent_MTases_sf"/>
</dbReference>
<protein>
    <recommendedName>
        <fullName evidence="4">Protein-lysine N-methyltransferase EFM4</fullName>
        <ecNumber evidence="4">2.1.1.-</ecNumber>
    </recommendedName>
    <alternativeName>
        <fullName evidence="4">Elongation factor methyltransferase 4</fullName>
    </alternativeName>
</protein>
<dbReference type="Gene3D" id="3.30.420.40">
    <property type="match status" value="2"/>
</dbReference>
<name>A0A427XV52_9TREE</name>
<evidence type="ECO:0000313" key="6">
    <source>
        <dbReference type="EMBL" id="RSH82806.1"/>
    </source>
</evidence>
<dbReference type="InterPro" id="IPR026635">
    <property type="entry name" value="Efm4/METTL10"/>
</dbReference>
<dbReference type="GO" id="GO:0016192">
    <property type="term" value="P:vesicle-mediated transport"/>
    <property type="evidence" value="ECO:0007669"/>
    <property type="project" value="UniProtKB-UniRule"/>
</dbReference>
<evidence type="ECO:0000256" key="1">
    <source>
        <dbReference type="ARBA" id="ARBA00022603"/>
    </source>
</evidence>
<dbReference type="Proteomes" id="UP000279259">
    <property type="component" value="Unassembled WGS sequence"/>
</dbReference>
<keyword evidence="2 4" id="KW-0808">Transferase</keyword>
<keyword evidence="1 4" id="KW-0489">Methyltransferase</keyword>
<dbReference type="HAMAP" id="MF_03188">
    <property type="entry name" value="Methyltr_EFM4"/>
    <property type="match status" value="1"/>
</dbReference>
<dbReference type="CDD" id="cd02440">
    <property type="entry name" value="AdoMet_MTases"/>
    <property type="match status" value="1"/>
</dbReference>
<dbReference type="STRING" id="1890683.A0A427XV52"/>
<keyword evidence="4" id="KW-0813">Transport</keyword>
<dbReference type="GO" id="GO:0032259">
    <property type="term" value="P:methylation"/>
    <property type="evidence" value="ECO:0007669"/>
    <property type="project" value="UniProtKB-KW"/>
</dbReference>
<gene>
    <name evidence="4" type="primary">EFM4</name>
    <name evidence="6" type="ORF">EHS25_005796</name>
</gene>
<comment type="similarity">
    <text evidence="4">Belongs to the class I-like SAM-binding methyltransferase superfamily. EFM4 family.</text>
</comment>
<dbReference type="InterPro" id="IPR043129">
    <property type="entry name" value="ATPase_NBD"/>
</dbReference>
<dbReference type="EMBL" id="RSCD01000026">
    <property type="protein sequence ID" value="RSH82806.1"/>
    <property type="molecule type" value="Genomic_DNA"/>
</dbReference>
<dbReference type="GO" id="GO:0005737">
    <property type="term" value="C:cytoplasm"/>
    <property type="evidence" value="ECO:0007669"/>
    <property type="project" value="UniProtKB-SubCell"/>
</dbReference>
<dbReference type="AlphaFoldDB" id="A0A427XV52"/>
<keyword evidence="4" id="KW-0963">Cytoplasm</keyword>
<comment type="function">
    <text evidence="4">S-adenosyl-L-methionine-dependent protein-lysine N-methyltransferase that mono- and dimethylates elongation factor 1-alpha at 'Lys-316'. May play a role in intracellular transport.</text>
</comment>
<dbReference type="PANTHER" id="PTHR12843">
    <property type="entry name" value="PROTEIN-LYSINE N-METHYLTRANSFERASE METTL10"/>
    <property type="match status" value="1"/>
</dbReference>
<dbReference type="EC" id="2.1.1.-" evidence="4"/>
<comment type="subcellular location">
    <subcellularLocation>
        <location evidence="4">Cytoplasm</location>
    </subcellularLocation>
</comment>
<dbReference type="OrthoDB" id="10069295at2759"/>
<dbReference type="CDD" id="cd24007">
    <property type="entry name" value="ASKHA_NBD_eukNAGK-like"/>
    <property type="match status" value="1"/>
</dbReference>
<dbReference type="PANTHER" id="PTHR12843:SF5">
    <property type="entry name" value="EEF1A LYSINE METHYLTRANSFERASE 2"/>
    <property type="match status" value="1"/>
</dbReference>
<dbReference type="Gene3D" id="3.40.50.150">
    <property type="entry name" value="Vaccinia Virus protein VP39"/>
    <property type="match status" value="1"/>
</dbReference>
<evidence type="ECO:0000256" key="3">
    <source>
        <dbReference type="ARBA" id="ARBA00022691"/>
    </source>
</evidence>
<keyword evidence="7" id="KW-1185">Reference proteome</keyword>
<proteinExistence type="inferred from homology"/>
<dbReference type="SUPFAM" id="SSF53067">
    <property type="entry name" value="Actin-like ATPase domain"/>
    <property type="match status" value="2"/>
</dbReference>
<keyword evidence="3 4" id="KW-0949">S-adenosyl-L-methionine</keyword>
<reference evidence="6 7" key="1">
    <citation type="submission" date="2018-11" db="EMBL/GenBank/DDBJ databases">
        <title>Genome sequence of Saitozyma podzolica DSM 27192.</title>
        <authorList>
            <person name="Aliyu H."/>
            <person name="Gorte O."/>
            <person name="Ochsenreither K."/>
        </authorList>
    </citation>
    <scope>NUCLEOTIDE SEQUENCE [LARGE SCALE GENOMIC DNA]</scope>
    <source>
        <strain evidence="6 7">DSM 27192</strain>
    </source>
</reference>
<sequence>MGDTADEELPPSKLGTKEHWDMVYQREVRVFDEVGDEGEVWFGESSVTKMRNWAVNHLPPSPAPLRVLECGSGNGTLLLSFLTTPSTSARPDPTPQSFHLTGIDYSPLSATLSAQIESARRTSLEEDGVDEDEEAINPVEVEWRTADLLRKDFGGEQWDLVMDKGTFDALALSQEEVTESGGRLPSVVYPERVSRLVKKGGFFLITSCNFTEEEVKRRWTKDGLGFVFHSALPHPSYSFGGKKGTTLCTVAFQKVLDLPSGASGQLGSVSTPLPTNGGSSSATGVSTNGHTRVDENEDLFICIDCGGTKTEVAIAGSSSGLIARAIGGTGNMAELSYEIIAATVLDAIEKLPDAYRPKTNGASSKPQNGAMKSPVHFADVWVGISGCDTPLDQSRMSELLSPFFGLPSVPILNDAHLLGGALLTHHCPWGVAVIAGTGSVVVALDVREDGDVTQIGRRGGLGYLLGDDGSAFDLGRCAIRHATDDFDAGLEVEGGLAQTIREHFGVDQTGEVLAKVYDLDPSLSPIDATNERKLRISSLSRPILQAFSRPTPDPLAVRAVHDAAKPLVESIVSMVRQVERESVTARRSRTNGTGTEDGEEAGKHTNTEKRRQVRDAGLVMGGGVIRQDEYRRVVLDMLRDRGVVFGKEATVGDVAAEGVRGLVEKARVRG</sequence>
<evidence type="ECO:0000256" key="2">
    <source>
        <dbReference type="ARBA" id="ARBA00022679"/>
    </source>
</evidence>
<feature type="region of interest" description="Disordered" evidence="5">
    <location>
        <begin position="580"/>
        <end position="615"/>
    </location>
</feature>
<dbReference type="SUPFAM" id="SSF53335">
    <property type="entry name" value="S-adenosyl-L-methionine-dependent methyltransferases"/>
    <property type="match status" value="1"/>
</dbReference>